<name>A0A942E7S1_9HYPH</name>
<dbReference type="SUPFAM" id="SSF51316">
    <property type="entry name" value="Mss4-like"/>
    <property type="match status" value="1"/>
</dbReference>
<keyword evidence="3" id="KW-0862">Zinc</keyword>
<organism evidence="6 7">
    <name type="scientific">Devosia litorisediminis</name>
    <dbReference type="NCBI Taxonomy" id="2829817"/>
    <lineage>
        <taxon>Bacteria</taxon>
        <taxon>Pseudomonadati</taxon>
        <taxon>Pseudomonadota</taxon>
        <taxon>Alphaproteobacteria</taxon>
        <taxon>Hyphomicrobiales</taxon>
        <taxon>Devosiaceae</taxon>
        <taxon>Devosia</taxon>
    </lineage>
</organism>
<comment type="caution">
    <text evidence="6">The sequence shown here is derived from an EMBL/GenBank/DDBJ whole genome shotgun (WGS) entry which is preliminary data.</text>
</comment>
<dbReference type="Proteomes" id="UP000678281">
    <property type="component" value="Unassembled WGS sequence"/>
</dbReference>
<keyword evidence="2" id="KW-0479">Metal-binding</keyword>
<accession>A0A942E7S1</accession>
<evidence type="ECO:0000313" key="7">
    <source>
        <dbReference type="Proteomes" id="UP000678281"/>
    </source>
</evidence>
<dbReference type="GO" id="GO:0046872">
    <property type="term" value="F:metal ion binding"/>
    <property type="evidence" value="ECO:0007669"/>
    <property type="project" value="UniProtKB-KW"/>
</dbReference>
<dbReference type="PANTHER" id="PTHR33337:SF40">
    <property type="entry name" value="CENP-V_GFA DOMAIN-CONTAINING PROTEIN-RELATED"/>
    <property type="match status" value="1"/>
</dbReference>
<dbReference type="Pfam" id="PF04828">
    <property type="entry name" value="GFA"/>
    <property type="match status" value="1"/>
</dbReference>
<keyword evidence="4" id="KW-0456">Lyase</keyword>
<evidence type="ECO:0000256" key="1">
    <source>
        <dbReference type="ARBA" id="ARBA00005495"/>
    </source>
</evidence>
<dbReference type="InterPro" id="IPR011057">
    <property type="entry name" value="Mss4-like_sf"/>
</dbReference>
<dbReference type="PROSITE" id="PS51891">
    <property type="entry name" value="CENP_V_GFA"/>
    <property type="match status" value="1"/>
</dbReference>
<evidence type="ECO:0000259" key="5">
    <source>
        <dbReference type="PROSITE" id="PS51891"/>
    </source>
</evidence>
<protein>
    <submittedName>
        <fullName evidence="6">GFA family protein</fullName>
    </submittedName>
</protein>
<reference evidence="6" key="1">
    <citation type="submission" date="2021-04" db="EMBL/GenBank/DDBJ databases">
        <title>Devosia litorisediminis sp. nov., isolated from a sand dune.</title>
        <authorList>
            <person name="Park S."/>
            <person name="Yoon J.-H."/>
        </authorList>
    </citation>
    <scope>NUCLEOTIDE SEQUENCE</scope>
    <source>
        <strain evidence="6">BSSL-BM10</strain>
    </source>
</reference>
<feature type="domain" description="CENP-V/GFA" evidence="5">
    <location>
        <begin position="13"/>
        <end position="131"/>
    </location>
</feature>
<evidence type="ECO:0000256" key="3">
    <source>
        <dbReference type="ARBA" id="ARBA00022833"/>
    </source>
</evidence>
<dbReference type="Gene3D" id="3.90.1590.10">
    <property type="entry name" value="glutathione-dependent formaldehyde- activating enzyme (gfa)"/>
    <property type="match status" value="1"/>
</dbReference>
<dbReference type="AlphaFoldDB" id="A0A942E7S1"/>
<dbReference type="GO" id="GO:0016846">
    <property type="term" value="F:carbon-sulfur lyase activity"/>
    <property type="evidence" value="ECO:0007669"/>
    <property type="project" value="InterPro"/>
</dbReference>
<evidence type="ECO:0000256" key="4">
    <source>
        <dbReference type="ARBA" id="ARBA00023239"/>
    </source>
</evidence>
<comment type="similarity">
    <text evidence="1">Belongs to the Gfa family.</text>
</comment>
<keyword evidence="7" id="KW-1185">Reference proteome</keyword>
<dbReference type="EMBL" id="JAGXTP010000002">
    <property type="protein sequence ID" value="MBS3849620.1"/>
    <property type="molecule type" value="Genomic_DNA"/>
</dbReference>
<proteinExistence type="inferred from homology"/>
<evidence type="ECO:0000313" key="6">
    <source>
        <dbReference type="EMBL" id="MBS3849620.1"/>
    </source>
</evidence>
<sequence length="145" mass="15896">MAQSDLHTQARLLHGGCRCGAVRYQARDSFLYALNCHCSRCRAASGSAFRAIAALLPRDFRLTQGADAVFIDGDPDSTHDVHCVACGSLLYSWIAEPDNNRIHLPMGTLHDTPTMRPQMHICVGSKAPWYDILDDLPQFDGLPGA</sequence>
<dbReference type="RefSeq" id="WP_212659265.1">
    <property type="nucleotide sequence ID" value="NZ_JAGXTP010000002.1"/>
</dbReference>
<dbReference type="InterPro" id="IPR006913">
    <property type="entry name" value="CENP-V/GFA"/>
</dbReference>
<dbReference type="PANTHER" id="PTHR33337">
    <property type="entry name" value="GFA DOMAIN-CONTAINING PROTEIN"/>
    <property type="match status" value="1"/>
</dbReference>
<evidence type="ECO:0000256" key="2">
    <source>
        <dbReference type="ARBA" id="ARBA00022723"/>
    </source>
</evidence>
<gene>
    <name evidence="6" type="ORF">KD146_13020</name>
</gene>